<dbReference type="eggNOG" id="KOG2103">
    <property type="taxonomic scope" value="Eukaryota"/>
</dbReference>
<feature type="chain" id="PRO_5004555845" description="ER membrane protein complex subunit 1" evidence="11">
    <location>
        <begin position="18"/>
        <end position="1003"/>
    </location>
</feature>
<comment type="subcellular location">
    <subcellularLocation>
        <location evidence="1">Endoplasmic reticulum membrane</location>
        <topology evidence="1">Single-pass type I membrane protein</topology>
    </subcellularLocation>
</comment>
<protein>
    <recommendedName>
        <fullName evidence="4">ER membrane protein complex subunit 1</fullName>
    </recommendedName>
</protein>
<dbReference type="EMBL" id="KB469301">
    <property type="protein sequence ID" value="EPQ55571.1"/>
    <property type="molecule type" value="Genomic_DNA"/>
</dbReference>
<dbReference type="SUPFAM" id="SSF50998">
    <property type="entry name" value="Quinoprotein alcohol dehydrogenase-like"/>
    <property type="match status" value="2"/>
</dbReference>
<feature type="signal peptide" evidence="11">
    <location>
        <begin position="1"/>
        <end position="17"/>
    </location>
</feature>
<dbReference type="InterPro" id="IPR015943">
    <property type="entry name" value="WD40/YVTN_repeat-like_dom_sf"/>
</dbReference>
<evidence type="ECO:0000313" key="14">
    <source>
        <dbReference type="EMBL" id="EPQ55571.1"/>
    </source>
</evidence>
<name>S7Q685_GLOTA</name>
<feature type="domain" description="EMC1 first beta-propeller" evidence="13">
    <location>
        <begin position="89"/>
        <end position="271"/>
    </location>
</feature>
<dbReference type="InterPro" id="IPR058545">
    <property type="entry name" value="Beta-prop_EMC1_1st"/>
</dbReference>
<dbReference type="PANTHER" id="PTHR21573">
    <property type="entry name" value="ER MEMBRANE PROTEIN COMPLEX SUBUNIT 1"/>
    <property type="match status" value="1"/>
</dbReference>
<evidence type="ECO:0000313" key="15">
    <source>
        <dbReference type="Proteomes" id="UP000030669"/>
    </source>
</evidence>
<evidence type="ECO:0000259" key="13">
    <source>
        <dbReference type="Pfam" id="PF25293"/>
    </source>
</evidence>
<dbReference type="AlphaFoldDB" id="S7Q685"/>
<evidence type="ECO:0000256" key="4">
    <source>
        <dbReference type="ARBA" id="ARBA00020824"/>
    </source>
</evidence>
<keyword evidence="9" id="KW-0472">Membrane</keyword>
<dbReference type="KEGG" id="gtr:GLOTRDRAFT_41464"/>
<evidence type="ECO:0000256" key="3">
    <source>
        <dbReference type="ARBA" id="ARBA00011276"/>
    </source>
</evidence>
<dbReference type="GeneID" id="19306057"/>
<dbReference type="Gene3D" id="2.130.10.10">
    <property type="entry name" value="YVTN repeat-like/Quinoprotein amine dehydrogenase"/>
    <property type="match status" value="1"/>
</dbReference>
<gene>
    <name evidence="14" type="ORF">GLOTRDRAFT_41464</name>
</gene>
<dbReference type="InterPro" id="IPR011678">
    <property type="entry name" value="EMC1_C"/>
</dbReference>
<evidence type="ECO:0000256" key="1">
    <source>
        <dbReference type="ARBA" id="ARBA00004115"/>
    </source>
</evidence>
<feature type="domain" description="ER membrane protein complex subunit 1 C-terminal" evidence="12">
    <location>
        <begin position="786"/>
        <end position="1001"/>
    </location>
</feature>
<reference evidence="14 15" key="1">
    <citation type="journal article" date="2012" name="Science">
        <title>The Paleozoic origin of enzymatic lignin decomposition reconstructed from 31 fungal genomes.</title>
        <authorList>
            <person name="Floudas D."/>
            <person name="Binder M."/>
            <person name="Riley R."/>
            <person name="Barry K."/>
            <person name="Blanchette R.A."/>
            <person name="Henrissat B."/>
            <person name="Martinez A.T."/>
            <person name="Otillar R."/>
            <person name="Spatafora J.W."/>
            <person name="Yadav J.S."/>
            <person name="Aerts A."/>
            <person name="Benoit I."/>
            <person name="Boyd A."/>
            <person name="Carlson A."/>
            <person name="Copeland A."/>
            <person name="Coutinho P.M."/>
            <person name="de Vries R.P."/>
            <person name="Ferreira P."/>
            <person name="Findley K."/>
            <person name="Foster B."/>
            <person name="Gaskell J."/>
            <person name="Glotzer D."/>
            <person name="Gorecki P."/>
            <person name="Heitman J."/>
            <person name="Hesse C."/>
            <person name="Hori C."/>
            <person name="Igarashi K."/>
            <person name="Jurgens J.A."/>
            <person name="Kallen N."/>
            <person name="Kersten P."/>
            <person name="Kohler A."/>
            <person name="Kuees U."/>
            <person name="Kumar T.K.A."/>
            <person name="Kuo A."/>
            <person name="LaButti K."/>
            <person name="Larrondo L.F."/>
            <person name="Lindquist E."/>
            <person name="Ling A."/>
            <person name="Lombard V."/>
            <person name="Lucas S."/>
            <person name="Lundell T."/>
            <person name="Martin R."/>
            <person name="McLaughlin D.J."/>
            <person name="Morgenstern I."/>
            <person name="Morin E."/>
            <person name="Murat C."/>
            <person name="Nagy L.G."/>
            <person name="Nolan M."/>
            <person name="Ohm R.A."/>
            <person name="Patyshakuliyeva A."/>
            <person name="Rokas A."/>
            <person name="Ruiz-Duenas F.J."/>
            <person name="Sabat G."/>
            <person name="Salamov A."/>
            <person name="Samejima M."/>
            <person name="Schmutz J."/>
            <person name="Slot J.C."/>
            <person name="St John F."/>
            <person name="Stenlid J."/>
            <person name="Sun H."/>
            <person name="Sun S."/>
            <person name="Syed K."/>
            <person name="Tsang A."/>
            <person name="Wiebenga A."/>
            <person name="Young D."/>
            <person name="Pisabarro A."/>
            <person name="Eastwood D.C."/>
            <person name="Martin F."/>
            <person name="Cullen D."/>
            <person name="Grigoriev I.V."/>
            <person name="Hibbett D.S."/>
        </authorList>
    </citation>
    <scope>NUCLEOTIDE SEQUENCE [LARGE SCALE GENOMIC DNA]</scope>
    <source>
        <strain evidence="14 15">ATCC 11539</strain>
    </source>
</reference>
<evidence type="ECO:0000256" key="2">
    <source>
        <dbReference type="ARBA" id="ARBA00007904"/>
    </source>
</evidence>
<sequence>MLLSLLAVFAIIGLTSALHASEAGVVDWQKSLVGVPLTYTTSLSPAFHRVHDTVNTTRSVILTATGNNVLAALDPVDGSVAVAALSGPGGATLRIFDALTGQLLLENRLHAPSSGHLSEPIDLGTALSLQPTENTRPHIFVLTNGHSVRLIDGSTGDMKWGWTSADQTSKVIYTKLVATSSTVYLIGLSKSIQSNTLHITSLSASTGELIEDVDVPSNIAEGPADIIPLTSVSGAEPRLAWFDRGAIRSMLLTPDLKDKPASTKEARYRRVIDVNLGEERGIFVAIQHDGSARVFRIDEEGPGVKAIWEFADSADSGRYAPSIYSGGLDKEGNPYVSRVFWSHVLGKASVHVFAPHLADGKGLVSGFAFPFDTRTHGIINHVCVLCPHMNGVAVDNAHPGGFTVLTRLFVTTTTGAVQFWQRDVLEWTREESLASISAAEFVDLPEEQVVHSHNAESFVQRVVRHIIDAKDFPRYLAAFVNRFLTGSYETTSSVLPSAVNASGLLTRDTFGFRKVIVAATGFGKIYGLDSSTGDVLWSRILGLGWAAEVGAVIRPLKIYVTRTVADGDTPQVVVVTQRRAENTLVDTVLFHIDALTGEDARGASPSGEVLQGLDIISGPLVDMFFLPGEKKVVVLIDEFLGVHLYPDNDESQEAFTKVAKSLYLPLRAGVPGNRRLVGHQVHPNPELHDHYFASPIWTTDFPASEDVLSIIRPSHSQPVASLGKVLGNRTTLYKYLNPNLLAVVTASKTVSKCSIYVVDSVKGSILYHVSLPAPDGDCDVKANLVENWLVYTYYNGEGDRLGQTKGQTLVSVEFYEGNKPDDKTRSSDISSYSEKSTHITAYEQAFLLPHGITALSSTATKFGITTKDIIVAYQNNQIQSIPRRLLDPRRPKRKPTSEEMEEMLIQYDPLLPYEPRAVLSHNYQVANVQRVITSPALLESTSLVFAYGLDLFHTRVTPSGTFDVLSENFNKAQLVFTVGGLLAAIIITKPMVQRKKLRERWYQ</sequence>
<evidence type="ECO:0000256" key="11">
    <source>
        <dbReference type="SAM" id="SignalP"/>
    </source>
</evidence>
<dbReference type="InterPro" id="IPR026895">
    <property type="entry name" value="EMC1"/>
</dbReference>
<evidence type="ECO:0000256" key="8">
    <source>
        <dbReference type="ARBA" id="ARBA00022989"/>
    </source>
</evidence>
<comment type="subunit">
    <text evidence="3">Component of the ER membrane protein complex (EMC).</text>
</comment>
<dbReference type="OMA" id="SWAEVYH"/>
<dbReference type="HOGENOM" id="CLU_005034_1_0_1"/>
<keyword evidence="6 11" id="KW-0732">Signal</keyword>
<evidence type="ECO:0000256" key="6">
    <source>
        <dbReference type="ARBA" id="ARBA00022729"/>
    </source>
</evidence>
<accession>S7Q685</accession>
<keyword evidence="7" id="KW-0256">Endoplasmic reticulum</keyword>
<evidence type="ECO:0000259" key="12">
    <source>
        <dbReference type="Pfam" id="PF07774"/>
    </source>
</evidence>
<keyword evidence="15" id="KW-1185">Reference proteome</keyword>
<evidence type="ECO:0000256" key="7">
    <source>
        <dbReference type="ARBA" id="ARBA00022824"/>
    </source>
</evidence>
<dbReference type="RefSeq" id="XP_007865560.1">
    <property type="nucleotide sequence ID" value="XM_007867369.1"/>
</dbReference>
<keyword evidence="5" id="KW-0812">Transmembrane</keyword>
<dbReference type="InterPro" id="IPR011047">
    <property type="entry name" value="Quinoprotein_ADH-like_sf"/>
</dbReference>
<keyword evidence="10" id="KW-0325">Glycoprotein</keyword>
<dbReference type="PANTHER" id="PTHR21573:SF0">
    <property type="entry name" value="ER MEMBRANE PROTEIN COMPLEX SUBUNIT 1"/>
    <property type="match status" value="1"/>
</dbReference>
<dbReference type="GO" id="GO:0034975">
    <property type="term" value="P:protein folding in endoplasmic reticulum"/>
    <property type="evidence" value="ECO:0007669"/>
    <property type="project" value="TreeGrafter"/>
</dbReference>
<dbReference type="Proteomes" id="UP000030669">
    <property type="component" value="Unassembled WGS sequence"/>
</dbReference>
<dbReference type="STRING" id="670483.S7Q685"/>
<dbReference type="Pfam" id="PF07774">
    <property type="entry name" value="EMC1_C"/>
    <property type="match status" value="1"/>
</dbReference>
<organism evidence="14 15">
    <name type="scientific">Gloeophyllum trabeum (strain ATCC 11539 / FP-39264 / Madison 617)</name>
    <name type="common">Brown rot fungus</name>
    <dbReference type="NCBI Taxonomy" id="670483"/>
    <lineage>
        <taxon>Eukaryota</taxon>
        <taxon>Fungi</taxon>
        <taxon>Dikarya</taxon>
        <taxon>Basidiomycota</taxon>
        <taxon>Agaricomycotina</taxon>
        <taxon>Agaricomycetes</taxon>
        <taxon>Gloeophyllales</taxon>
        <taxon>Gloeophyllaceae</taxon>
        <taxon>Gloeophyllum</taxon>
    </lineage>
</organism>
<comment type="similarity">
    <text evidence="2">Belongs to the EMC1 family.</text>
</comment>
<evidence type="ECO:0000256" key="5">
    <source>
        <dbReference type="ARBA" id="ARBA00022692"/>
    </source>
</evidence>
<evidence type="ECO:0000256" key="10">
    <source>
        <dbReference type="ARBA" id="ARBA00023180"/>
    </source>
</evidence>
<keyword evidence="8" id="KW-1133">Transmembrane helix</keyword>
<evidence type="ECO:0000256" key="9">
    <source>
        <dbReference type="ARBA" id="ARBA00023136"/>
    </source>
</evidence>
<proteinExistence type="inferred from homology"/>
<dbReference type="OrthoDB" id="28092at2759"/>
<dbReference type="GO" id="GO:0072546">
    <property type="term" value="C:EMC complex"/>
    <property type="evidence" value="ECO:0007669"/>
    <property type="project" value="InterPro"/>
</dbReference>
<dbReference type="Pfam" id="PF25293">
    <property type="entry name" value="Beta-prop_EMC1_N"/>
    <property type="match status" value="1"/>
</dbReference>